<reference evidence="1 2" key="1">
    <citation type="journal article" date="2019" name="Commun. Biol.">
        <title>The bagworm genome reveals a unique fibroin gene that provides high tensile strength.</title>
        <authorList>
            <person name="Kono N."/>
            <person name="Nakamura H."/>
            <person name="Ohtoshi R."/>
            <person name="Tomita M."/>
            <person name="Numata K."/>
            <person name="Arakawa K."/>
        </authorList>
    </citation>
    <scope>NUCLEOTIDE SEQUENCE [LARGE SCALE GENOMIC DNA]</scope>
</reference>
<gene>
    <name evidence="1" type="ORF">EVAR_77045_1</name>
</gene>
<keyword evidence="2" id="KW-1185">Reference proteome</keyword>
<comment type="caution">
    <text evidence="1">The sequence shown here is derived from an EMBL/GenBank/DDBJ whole genome shotgun (WGS) entry which is preliminary data.</text>
</comment>
<evidence type="ECO:0000313" key="2">
    <source>
        <dbReference type="Proteomes" id="UP000299102"/>
    </source>
</evidence>
<accession>A0A4C2AAS1</accession>
<proteinExistence type="predicted"/>
<protein>
    <submittedName>
        <fullName evidence="1">Uncharacterized protein</fullName>
    </submittedName>
</protein>
<name>A0A4C2AAS1_EUMVA</name>
<dbReference type="Proteomes" id="UP000299102">
    <property type="component" value="Unassembled WGS sequence"/>
</dbReference>
<organism evidence="1 2">
    <name type="scientific">Eumeta variegata</name>
    <name type="common">Bagworm moth</name>
    <name type="synonym">Eumeta japonica</name>
    <dbReference type="NCBI Taxonomy" id="151549"/>
    <lineage>
        <taxon>Eukaryota</taxon>
        <taxon>Metazoa</taxon>
        <taxon>Ecdysozoa</taxon>
        <taxon>Arthropoda</taxon>
        <taxon>Hexapoda</taxon>
        <taxon>Insecta</taxon>
        <taxon>Pterygota</taxon>
        <taxon>Neoptera</taxon>
        <taxon>Endopterygota</taxon>
        <taxon>Lepidoptera</taxon>
        <taxon>Glossata</taxon>
        <taxon>Ditrysia</taxon>
        <taxon>Tineoidea</taxon>
        <taxon>Psychidae</taxon>
        <taxon>Oiketicinae</taxon>
        <taxon>Eumeta</taxon>
    </lineage>
</organism>
<dbReference type="AlphaFoldDB" id="A0A4C2AAS1"/>
<dbReference type="EMBL" id="BGZK01002850">
    <property type="protein sequence ID" value="GBP96932.1"/>
    <property type="molecule type" value="Genomic_DNA"/>
</dbReference>
<evidence type="ECO:0000313" key="1">
    <source>
        <dbReference type="EMBL" id="GBP96932.1"/>
    </source>
</evidence>
<sequence length="182" mass="19825">MWSGYSVRVQFCQSTRSERTPPRARSQCSRSTNISFVLFTVQIAAPLCPATLPALPTESPLRRWPPRFTATNYILFISESNHWLPNGVNEVICSVTRALAFPLQGTANPDGPGTTGLGGCSSPIPGVARPPSTIPHSILCSPFASIPLFAHLRAELREAGPRRRLLFAPANNRHQLSTCVGY</sequence>